<organism evidence="1 2">
    <name type="scientific">Macroventuria anomochaeta</name>
    <dbReference type="NCBI Taxonomy" id="301207"/>
    <lineage>
        <taxon>Eukaryota</taxon>
        <taxon>Fungi</taxon>
        <taxon>Dikarya</taxon>
        <taxon>Ascomycota</taxon>
        <taxon>Pezizomycotina</taxon>
        <taxon>Dothideomycetes</taxon>
        <taxon>Pleosporomycetidae</taxon>
        <taxon>Pleosporales</taxon>
        <taxon>Pleosporineae</taxon>
        <taxon>Didymellaceae</taxon>
        <taxon>Macroventuria</taxon>
    </lineage>
</organism>
<reference evidence="1" key="1">
    <citation type="journal article" date="2020" name="Stud. Mycol.">
        <title>101 Dothideomycetes genomes: a test case for predicting lifestyles and emergence of pathogens.</title>
        <authorList>
            <person name="Haridas S."/>
            <person name="Albert R."/>
            <person name="Binder M."/>
            <person name="Bloem J."/>
            <person name="Labutti K."/>
            <person name="Salamov A."/>
            <person name="Andreopoulos B."/>
            <person name="Baker S."/>
            <person name="Barry K."/>
            <person name="Bills G."/>
            <person name="Bluhm B."/>
            <person name="Cannon C."/>
            <person name="Castanera R."/>
            <person name="Culley D."/>
            <person name="Daum C."/>
            <person name="Ezra D."/>
            <person name="Gonzalez J."/>
            <person name="Henrissat B."/>
            <person name="Kuo A."/>
            <person name="Liang C."/>
            <person name="Lipzen A."/>
            <person name="Lutzoni F."/>
            <person name="Magnuson J."/>
            <person name="Mondo S."/>
            <person name="Nolan M."/>
            <person name="Ohm R."/>
            <person name="Pangilinan J."/>
            <person name="Park H.-J."/>
            <person name="Ramirez L."/>
            <person name="Alfaro M."/>
            <person name="Sun H."/>
            <person name="Tritt A."/>
            <person name="Yoshinaga Y."/>
            <person name="Zwiers L.-H."/>
            <person name="Turgeon B."/>
            <person name="Goodwin S."/>
            <person name="Spatafora J."/>
            <person name="Crous P."/>
            <person name="Grigoriev I."/>
        </authorList>
    </citation>
    <scope>NUCLEOTIDE SEQUENCE</scope>
    <source>
        <strain evidence="1">CBS 525.71</strain>
    </source>
</reference>
<keyword evidence="2" id="KW-1185">Reference proteome</keyword>
<sequence>MRTSFAATSLLAASTMANQLLAFTNANSFGAMLKRGDTILKRQGYSPDTSYCGRGDTCAEACGANSVQCPSTDTSMLYCHDSNDGSKCCPDGSGNSCEAGYYCTSDSAGDTYCCPDGIGMLH</sequence>
<evidence type="ECO:0000313" key="2">
    <source>
        <dbReference type="Proteomes" id="UP000799754"/>
    </source>
</evidence>
<dbReference type="Proteomes" id="UP000799754">
    <property type="component" value="Unassembled WGS sequence"/>
</dbReference>
<evidence type="ECO:0000313" key="1">
    <source>
        <dbReference type="EMBL" id="KAF2625235.1"/>
    </source>
</evidence>
<accession>A0ACB6RTB0</accession>
<comment type="caution">
    <text evidence="1">The sequence shown here is derived from an EMBL/GenBank/DDBJ whole genome shotgun (WGS) entry which is preliminary data.</text>
</comment>
<protein>
    <submittedName>
        <fullName evidence="1">Uncharacterized protein</fullName>
    </submittedName>
</protein>
<name>A0ACB6RTB0_9PLEO</name>
<gene>
    <name evidence="1" type="ORF">BU25DRAFT_412684</name>
</gene>
<dbReference type="EMBL" id="MU006726">
    <property type="protein sequence ID" value="KAF2625235.1"/>
    <property type="molecule type" value="Genomic_DNA"/>
</dbReference>
<proteinExistence type="predicted"/>